<evidence type="ECO:0000313" key="3">
    <source>
        <dbReference type="EMBL" id="KAL3516764.1"/>
    </source>
</evidence>
<reference evidence="3 4" key="1">
    <citation type="submission" date="2024-11" db="EMBL/GenBank/DDBJ databases">
        <title>A near-complete genome assembly of Cinchona calisaya.</title>
        <authorList>
            <person name="Lian D.C."/>
            <person name="Zhao X.W."/>
            <person name="Wei L."/>
        </authorList>
    </citation>
    <scope>NUCLEOTIDE SEQUENCE [LARGE SCALE GENOMIC DNA]</scope>
    <source>
        <tissue evidence="3">Nenye</tissue>
    </source>
</reference>
<evidence type="ECO:0000256" key="1">
    <source>
        <dbReference type="SAM" id="MobiDB-lite"/>
    </source>
</evidence>
<feature type="region of interest" description="Disordered" evidence="1">
    <location>
        <begin position="171"/>
        <end position="190"/>
    </location>
</feature>
<name>A0ABD2ZBB0_9GENT</name>
<feature type="transmembrane region" description="Helical" evidence="2">
    <location>
        <begin position="121"/>
        <end position="141"/>
    </location>
</feature>
<dbReference type="EMBL" id="JBJUIK010000010">
    <property type="protein sequence ID" value="KAL3516764.1"/>
    <property type="molecule type" value="Genomic_DNA"/>
</dbReference>
<evidence type="ECO:0000256" key="2">
    <source>
        <dbReference type="SAM" id="Phobius"/>
    </source>
</evidence>
<protein>
    <submittedName>
        <fullName evidence="3">Uncharacterized protein</fullName>
    </submittedName>
</protein>
<sequence>MGVSRYRTTLSSPSRQRRQGVLIKAKTTVKKKTLVVFNSEGLRPAETIESQAAHKVTKRISLLKRRRKVIEEIARTRTSFFLEDHQYGTLFCLGFRLMERHLLLGKPSIRGSKWSLRRGPISYLIVGVAIGFASTTAFPAVETLSENVQDQVRSSGLRAWEQLKDRRAWSGLNSGTARPSAARSGRRYAP</sequence>
<dbReference type="Proteomes" id="UP001630127">
    <property type="component" value="Unassembled WGS sequence"/>
</dbReference>
<comment type="caution">
    <text evidence="3">The sequence shown here is derived from an EMBL/GenBank/DDBJ whole genome shotgun (WGS) entry which is preliminary data.</text>
</comment>
<organism evidence="3 4">
    <name type="scientific">Cinchona calisaya</name>
    <dbReference type="NCBI Taxonomy" id="153742"/>
    <lineage>
        <taxon>Eukaryota</taxon>
        <taxon>Viridiplantae</taxon>
        <taxon>Streptophyta</taxon>
        <taxon>Embryophyta</taxon>
        <taxon>Tracheophyta</taxon>
        <taxon>Spermatophyta</taxon>
        <taxon>Magnoliopsida</taxon>
        <taxon>eudicotyledons</taxon>
        <taxon>Gunneridae</taxon>
        <taxon>Pentapetalae</taxon>
        <taxon>asterids</taxon>
        <taxon>lamiids</taxon>
        <taxon>Gentianales</taxon>
        <taxon>Rubiaceae</taxon>
        <taxon>Cinchonoideae</taxon>
        <taxon>Cinchoneae</taxon>
        <taxon>Cinchona</taxon>
    </lineage>
</organism>
<dbReference type="AlphaFoldDB" id="A0ABD2ZBB0"/>
<proteinExistence type="predicted"/>
<keyword evidence="2" id="KW-0812">Transmembrane</keyword>
<keyword evidence="2" id="KW-0472">Membrane</keyword>
<keyword evidence="4" id="KW-1185">Reference proteome</keyword>
<accession>A0ABD2ZBB0</accession>
<keyword evidence="2" id="KW-1133">Transmembrane helix</keyword>
<evidence type="ECO:0000313" key="4">
    <source>
        <dbReference type="Proteomes" id="UP001630127"/>
    </source>
</evidence>
<gene>
    <name evidence="3" type="ORF">ACH5RR_023666</name>
</gene>